<keyword evidence="1" id="KW-0732">Signal</keyword>
<feature type="chain" id="PRO_5042517206" evidence="1">
    <location>
        <begin position="33"/>
        <end position="181"/>
    </location>
</feature>
<dbReference type="SUPFAM" id="SSF51261">
    <property type="entry name" value="Duplicated hybrid motif"/>
    <property type="match status" value="1"/>
</dbReference>
<accession>A0AAJ1EXY4</accession>
<evidence type="ECO:0000313" key="4">
    <source>
        <dbReference type="Proteomes" id="UP001200537"/>
    </source>
</evidence>
<reference evidence="3" key="1">
    <citation type="submission" date="2022-01" db="EMBL/GenBank/DDBJ databases">
        <title>Collection of gut derived symbiotic bacterial strains cultured from healthy donors.</title>
        <authorList>
            <person name="Lin H."/>
            <person name="Kohout C."/>
            <person name="Waligurski E."/>
            <person name="Pamer E.G."/>
        </authorList>
    </citation>
    <scope>NUCLEOTIDE SEQUENCE</scope>
    <source>
        <strain evidence="3">DFI.7.46</strain>
    </source>
</reference>
<dbReference type="Proteomes" id="UP001200537">
    <property type="component" value="Unassembled WGS sequence"/>
</dbReference>
<dbReference type="Pfam" id="PF01551">
    <property type="entry name" value="Peptidase_M23"/>
    <property type="match status" value="1"/>
</dbReference>
<sequence length="181" mass="19105">MKRSSPPPLLILAALSAICLLASAPAPPVAVAVRTASNAQLVDLRQLSGEIGFYHWPSRSPVKILRPFTPPASPWGSGHRGVDLNIPAGSEVYSAREGTVFFVGTIAGSPSISIKHSALIRTTYTPVKSDLTVGTAVAAGQKIETLQAGHPGLHFGAKIDDHHYLNPLLLIFGPIRLLPDP</sequence>
<gene>
    <name evidence="3" type="ORF">L0M99_05600</name>
</gene>
<evidence type="ECO:0000313" key="3">
    <source>
        <dbReference type="EMBL" id="MCG4617965.1"/>
    </source>
</evidence>
<dbReference type="InterPro" id="IPR011055">
    <property type="entry name" value="Dup_hybrid_motif"/>
</dbReference>
<organism evidence="3 4">
    <name type="scientific">Varibaculum cambriense</name>
    <dbReference type="NCBI Taxonomy" id="184870"/>
    <lineage>
        <taxon>Bacteria</taxon>
        <taxon>Bacillati</taxon>
        <taxon>Actinomycetota</taxon>
        <taxon>Actinomycetes</taxon>
        <taxon>Actinomycetales</taxon>
        <taxon>Actinomycetaceae</taxon>
        <taxon>Varibaculum</taxon>
    </lineage>
</organism>
<evidence type="ECO:0000256" key="1">
    <source>
        <dbReference type="SAM" id="SignalP"/>
    </source>
</evidence>
<dbReference type="CDD" id="cd12797">
    <property type="entry name" value="M23_peptidase"/>
    <property type="match status" value="1"/>
</dbReference>
<dbReference type="InterPro" id="IPR016047">
    <property type="entry name" value="M23ase_b-sheet_dom"/>
</dbReference>
<feature type="domain" description="M23ase beta-sheet core" evidence="2">
    <location>
        <begin position="78"/>
        <end position="164"/>
    </location>
</feature>
<name>A0AAJ1EXY4_9ACTO</name>
<dbReference type="Gene3D" id="2.70.70.10">
    <property type="entry name" value="Glucose Permease (Domain IIA)"/>
    <property type="match status" value="1"/>
</dbReference>
<comment type="caution">
    <text evidence="3">The sequence shown here is derived from an EMBL/GenBank/DDBJ whole genome shotgun (WGS) entry which is preliminary data.</text>
</comment>
<dbReference type="AlphaFoldDB" id="A0AAJ1EXY4"/>
<protein>
    <submittedName>
        <fullName evidence="3">M23 family metallopeptidase</fullName>
    </submittedName>
</protein>
<proteinExistence type="predicted"/>
<dbReference type="EMBL" id="JAKNHJ010000009">
    <property type="protein sequence ID" value="MCG4617965.1"/>
    <property type="molecule type" value="Genomic_DNA"/>
</dbReference>
<feature type="signal peptide" evidence="1">
    <location>
        <begin position="1"/>
        <end position="32"/>
    </location>
</feature>
<evidence type="ECO:0000259" key="2">
    <source>
        <dbReference type="Pfam" id="PF01551"/>
    </source>
</evidence>
<dbReference type="RefSeq" id="WP_238128033.1">
    <property type="nucleotide sequence ID" value="NZ_JAKNHJ010000009.1"/>
</dbReference>